<reference evidence="2" key="1">
    <citation type="submission" date="2023-06" db="EMBL/GenBank/DDBJ databases">
        <authorList>
            <consortium name="Lawrence Berkeley National Laboratory"/>
            <person name="Ahrendt S."/>
            <person name="Sahu N."/>
            <person name="Indic B."/>
            <person name="Wong-Bajracharya J."/>
            <person name="Merenyi Z."/>
            <person name="Ke H.-M."/>
            <person name="Monk M."/>
            <person name="Kocsube S."/>
            <person name="Drula E."/>
            <person name="Lipzen A."/>
            <person name="Balint B."/>
            <person name="Henrissat B."/>
            <person name="Andreopoulos B."/>
            <person name="Martin F.M."/>
            <person name="Harder C.B."/>
            <person name="Rigling D."/>
            <person name="Ford K.L."/>
            <person name="Foster G.D."/>
            <person name="Pangilinan J."/>
            <person name="Papanicolaou A."/>
            <person name="Barry K."/>
            <person name="LaButti K."/>
            <person name="Viragh M."/>
            <person name="Koriabine M."/>
            <person name="Yan M."/>
            <person name="Riley R."/>
            <person name="Champramary S."/>
            <person name="Plett K.L."/>
            <person name="Tsai I.J."/>
            <person name="Slot J."/>
            <person name="Sipos G."/>
            <person name="Plett J."/>
            <person name="Nagy L.G."/>
            <person name="Grigoriev I.V."/>
        </authorList>
    </citation>
    <scope>NUCLEOTIDE SEQUENCE</scope>
    <source>
        <strain evidence="2">FPL87.14</strain>
    </source>
</reference>
<organism evidence="2 3">
    <name type="scientific">Armillaria borealis</name>
    <dbReference type="NCBI Taxonomy" id="47425"/>
    <lineage>
        <taxon>Eukaryota</taxon>
        <taxon>Fungi</taxon>
        <taxon>Dikarya</taxon>
        <taxon>Basidiomycota</taxon>
        <taxon>Agaricomycotina</taxon>
        <taxon>Agaricomycetes</taxon>
        <taxon>Agaricomycetidae</taxon>
        <taxon>Agaricales</taxon>
        <taxon>Marasmiineae</taxon>
        <taxon>Physalacriaceae</taxon>
        <taxon>Armillaria</taxon>
    </lineage>
</organism>
<dbReference type="InterPro" id="IPR009027">
    <property type="entry name" value="Ribosomal_bL9/RNase_H1_N"/>
</dbReference>
<keyword evidence="3" id="KW-1185">Reference proteome</keyword>
<dbReference type="Proteomes" id="UP001175226">
    <property type="component" value="Unassembled WGS sequence"/>
</dbReference>
<proteinExistence type="predicted"/>
<comment type="caution">
    <text evidence="2">The sequence shown here is derived from an EMBL/GenBank/DDBJ whole genome shotgun (WGS) entry which is preliminary data.</text>
</comment>
<feature type="domain" description="Ribonuclease H1 N-terminal" evidence="1">
    <location>
        <begin position="184"/>
        <end position="226"/>
    </location>
</feature>
<name>A0AA39MJU7_9AGAR</name>
<sequence>MNQFSLEQLAAALSALGISVPIRDVAGGPASTDTAAGPLLTFHCSQCAFPNAVSFSAVPMMMGIPLPSSTSGGHPVPCASDRVPSAPTMTAPLPYTCTQAAVSASAAHLSHAPAPIAHAPVAPVTVAPATVTPAPAVHAPIAPAPIIHAPVAVAPAPVVHTPITPAPGPSQSASVAVTVGPDGPWYVVSKGRSIGIYRGWQNVSSLVTGVRRACFFRCGTHAAAQAAFDEALAAGAVEIL</sequence>
<dbReference type="Pfam" id="PF01693">
    <property type="entry name" value="Cauli_VI"/>
    <property type="match status" value="1"/>
</dbReference>
<evidence type="ECO:0000313" key="2">
    <source>
        <dbReference type="EMBL" id="KAK0436518.1"/>
    </source>
</evidence>
<dbReference type="EMBL" id="JAUEPT010000054">
    <property type="protein sequence ID" value="KAK0436518.1"/>
    <property type="molecule type" value="Genomic_DNA"/>
</dbReference>
<dbReference type="InterPro" id="IPR037056">
    <property type="entry name" value="RNase_H1_N_sf"/>
</dbReference>
<dbReference type="SUPFAM" id="SSF55658">
    <property type="entry name" value="L9 N-domain-like"/>
    <property type="match status" value="1"/>
</dbReference>
<dbReference type="InterPro" id="IPR011320">
    <property type="entry name" value="RNase_H1_N"/>
</dbReference>
<dbReference type="AlphaFoldDB" id="A0AA39MJU7"/>
<evidence type="ECO:0000313" key="3">
    <source>
        <dbReference type="Proteomes" id="UP001175226"/>
    </source>
</evidence>
<gene>
    <name evidence="2" type="ORF">EV421DRAFT_1907860</name>
</gene>
<protein>
    <recommendedName>
        <fullName evidence="1">Ribonuclease H1 N-terminal domain-containing protein</fullName>
    </recommendedName>
</protein>
<accession>A0AA39MJU7</accession>
<dbReference type="Gene3D" id="3.40.970.10">
    <property type="entry name" value="Ribonuclease H1, N-terminal domain"/>
    <property type="match status" value="1"/>
</dbReference>
<evidence type="ECO:0000259" key="1">
    <source>
        <dbReference type="Pfam" id="PF01693"/>
    </source>
</evidence>